<feature type="transmembrane region" description="Helical" evidence="2">
    <location>
        <begin position="145"/>
        <end position="169"/>
    </location>
</feature>
<keyword evidence="2" id="KW-0472">Membrane</keyword>
<dbReference type="AlphaFoldDB" id="A0A1L9TXS6"/>
<keyword evidence="2" id="KW-0812">Transmembrane</keyword>
<sequence>MKVIKHEEGSTPLWEVSTCPGHGHDDSSCNYENTPSFTNALEQSWPFLKNTELCKKDGDDEDAPTGPGKLYIISPSIYLTGHVSMVVVATIACIILARTTPGALHYTAIATVIVGASGILCTFGLDLHLPRSKSQNDPTPSTASYILVIARNVLWLAVSIAMLVTSAMADESDDRSKSKLAKRRGSSGRGNNPPPPLRNLAVAGGCFYYACILVSGRGGEISQVLEGRKEKYV</sequence>
<dbReference type="VEuPathDB" id="FungiDB:ASPSYDRAFT_63930"/>
<protein>
    <submittedName>
        <fullName evidence="3">Uncharacterized protein</fullName>
    </submittedName>
</protein>
<dbReference type="GeneID" id="63766335"/>
<dbReference type="Proteomes" id="UP000184356">
    <property type="component" value="Unassembled WGS sequence"/>
</dbReference>
<evidence type="ECO:0000313" key="4">
    <source>
        <dbReference type="Proteomes" id="UP000184356"/>
    </source>
</evidence>
<dbReference type="OrthoDB" id="10422858at2759"/>
<feature type="transmembrane region" description="Helical" evidence="2">
    <location>
        <begin position="77"/>
        <end position="97"/>
    </location>
</feature>
<feature type="region of interest" description="Disordered" evidence="1">
    <location>
        <begin position="174"/>
        <end position="196"/>
    </location>
</feature>
<keyword evidence="2" id="KW-1133">Transmembrane helix</keyword>
<feature type="transmembrane region" description="Helical" evidence="2">
    <location>
        <begin position="104"/>
        <end position="125"/>
    </location>
</feature>
<dbReference type="RefSeq" id="XP_040708042.1">
    <property type="nucleotide sequence ID" value="XM_040850262.1"/>
</dbReference>
<evidence type="ECO:0000313" key="3">
    <source>
        <dbReference type="EMBL" id="OJJ64236.1"/>
    </source>
</evidence>
<gene>
    <name evidence="3" type="ORF">ASPSYDRAFT_63930</name>
</gene>
<proteinExistence type="predicted"/>
<evidence type="ECO:0000256" key="1">
    <source>
        <dbReference type="SAM" id="MobiDB-lite"/>
    </source>
</evidence>
<organism evidence="3 4">
    <name type="scientific">Aspergillus sydowii CBS 593.65</name>
    <dbReference type="NCBI Taxonomy" id="1036612"/>
    <lineage>
        <taxon>Eukaryota</taxon>
        <taxon>Fungi</taxon>
        <taxon>Dikarya</taxon>
        <taxon>Ascomycota</taxon>
        <taxon>Pezizomycotina</taxon>
        <taxon>Eurotiomycetes</taxon>
        <taxon>Eurotiomycetidae</taxon>
        <taxon>Eurotiales</taxon>
        <taxon>Aspergillaceae</taxon>
        <taxon>Aspergillus</taxon>
        <taxon>Aspergillus subgen. Nidulantes</taxon>
    </lineage>
</organism>
<dbReference type="EMBL" id="KV878582">
    <property type="protein sequence ID" value="OJJ64236.1"/>
    <property type="molecule type" value="Genomic_DNA"/>
</dbReference>
<name>A0A1L9TXS6_9EURO</name>
<reference evidence="4" key="1">
    <citation type="journal article" date="2017" name="Genome Biol.">
        <title>Comparative genomics reveals high biological diversity and specific adaptations in the industrially and medically important fungal genus Aspergillus.</title>
        <authorList>
            <person name="de Vries R.P."/>
            <person name="Riley R."/>
            <person name="Wiebenga A."/>
            <person name="Aguilar-Osorio G."/>
            <person name="Amillis S."/>
            <person name="Uchima C.A."/>
            <person name="Anderluh G."/>
            <person name="Asadollahi M."/>
            <person name="Askin M."/>
            <person name="Barry K."/>
            <person name="Battaglia E."/>
            <person name="Bayram O."/>
            <person name="Benocci T."/>
            <person name="Braus-Stromeyer S.A."/>
            <person name="Caldana C."/>
            <person name="Canovas D."/>
            <person name="Cerqueira G.C."/>
            <person name="Chen F."/>
            <person name="Chen W."/>
            <person name="Choi C."/>
            <person name="Clum A."/>
            <person name="Dos Santos R.A."/>
            <person name="Damasio A.R."/>
            <person name="Diallinas G."/>
            <person name="Emri T."/>
            <person name="Fekete E."/>
            <person name="Flipphi M."/>
            <person name="Freyberg S."/>
            <person name="Gallo A."/>
            <person name="Gournas C."/>
            <person name="Habgood R."/>
            <person name="Hainaut M."/>
            <person name="Harispe M.L."/>
            <person name="Henrissat B."/>
            <person name="Hilden K.S."/>
            <person name="Hope R."/>
            <person name="Hossain A."/>
            <person name="Karabika E."/>
            <person name="Karaffa L."/>
            <person name="Karanyi Z."/>
            <person name="Krasevec N."/>
            <person name="Kuo A."/>
            <person name="Kusch H."/>
            <person name="LaButti K."/>
            <person name="Lagendijk E.L."/>
            <person name="Lapidus A."/>
            <person name="Levasseur A."/>
            <person name="Lindquist E."/>
            <person name="Lipzen A."/>
            <person name="Logrieco A.F."/>
            <person name="MacCabe A."/>
            <person name="Maekelae M.R."/>
            <person name="Malavazi I."/>
            <person name="Melin P."/>
            <person name="Meyer V."/>
            <person name="Mielnichuk N."/>
            <person name="Miskei M."/>
            <person name="Molnar A.P."/>
            <person name="Mule G."/>
            <person name="Ngan C.Y."/>
            <person name="Orejas M."/>
            <person name="Orosz E."/>
            <person name="Ouedraogo J.P."/>
            <person name="Overkamp K.M."/>
            <person name="Park H.-S."/>
            <person name="Perrone G."/>
            <person name="Piumi F."/>
            <person name="Punt P.J."/>
            <person name="Ram A.F."/>
            <person name="Ramon A."/>
            <person name="Rauscher S."/>
            <person name="Record E."/>
            <person name="Riano-Pachon D.M."/>
            <person name="Robert V."/>
            <person name="Roehrig J."/>
            <person name="Ruller R."/>
            <person name="Salamov A."/>
            <person name="Salih N.S."/>
            <person name="Samson R.A."/>
            <person name="Sandor E."/>
            <person name="Sanguinetti M."/>
            <person name="Schuetze T."/>
            <person name="Sepcic K."/>
            <person name="Shelest E."/>
            <person name="Sherlock G."/>
            <person name="Sophianopoulou V."/>
            <person name="Squina F.M."/>
            <person name="Sun H."/>
            <person name="Susca A."/>
            <person name="Todd R.B."/>
            <person name="Tsang A."/>
            <person name="Unkles S.E."/>
            <person name="van de Wiele N."/>
            <person name="van Rossen-Uffink D."/>
            <person name="Oliveira J.V."/>
            <person name="Vesth T.C."/>
            <person name="Visser J."/>
            <person name="Yu J.-H."/>
            <person name="Zhou M."/>
            <person name="Andersen M.R."/>
            <person name="Archer D.B."/>
            <person name="Baker S.E."/>
            <person name="Benoit I."/>
            <person name="Brakhage A.A."/>
            <person name="Braus G.H."/>
            <person name="Fischer R."/>
            <person name="Frisvad J.C."/>
            <person name="Goldman G.H."/>
            <person name="Houbraken J."/>
            <person name="Oakley B."/>
            <person name="Pocsi I."/>
            <person name="Scazzocchio C."/>
            <person name="Seiboth B."/>
            <person name="vanKuyk P.A."/>
            <person name="Wortman J."/>
            <person name="Dyer P.S."/>
            <person name="Grigoriev I.V."/>
        </authorList>
    </citation>
    <scope>NUCLEOTIDE SEQUENCE [LARGE SCALE GENOMIC DNA]</scope>
    <source>
        <strain evidence="4">CBS 593.65</strain>
    </source>
</reference>
<keyword evidence="4" id="KW-1185">Reference proteome</keyword>
<accession>A0A1L9TXS6</accession>
<evidence type="ECO:0000256" key="2">
    <source>
        <dbReference type="SAM" id="Phobius"/>
    </source>
</evidence>